<name>A0A0C9VB77_SPHS4</name>
<organism evidence="1 2">
    <name type="scientific">Sphaerobolus stellatus (strain SS14)</name>
    <dbReference type="NCBI Taxonomy" id="990650"/>
    <lineage>
        <taxon>Eukaryota</taxon>
        <taxon>Fungi</taxon>
        <taxon>Dikarya</taxon>
        <taxon>Basidiomycota</taxon>
        <taxon>Agaricomycotina</taxon>
        <taxon>Agaricomycetes</taxon>
        <taxon>Phallomycetidae</taxon>
        <taxon>Geastrales</taxon>
        <taxon>Sphaerobolaceae</taxon>
        <taxon>Sphaerobolus</taxon>
    </lineage>
</organism>
<dbReference type="Proteomes" id="UP000054279">
    <property type="component" value="Unassembled WGS sequence"/>
</dbReference>
<dbReference type="EMBL" id="KN837196">
    <property type="protein sequence ID" value="KIJ34745.1"/>
    <property type="molecule type" value="Genomic_DNA"/>
</dbReference>
<sequence length="243" mass="28192">MTICHCITRRCGDSGGREVDIKIWRQHQRDDYAASYRQQSTFQVPSDQAVDHLLAIENEILQATILDPPFPNDMMEETMEETINTLQFDIEMEEPDILQGNENNNLSSTFNLAYFEQLSGEEQQLKVTLENVHKIHLAVQEFSSKTLRLLSAPTLGQGLLRTPDNYPLNEHIEWFTNQQNSVKSFQGRSLSPLLESLIDMVLHNIADIMHRVHEHHNQWVFPGVHHFDTSELFKKKKREKITV</sequence>
<protein>
    <submittedName>
        <fullName evidence="1">Uncharacterized protein</fullName>
    </submittedName>
</protein>
<evidence type="ECO:0000313" key="1">
    <source>
        <dbReference type="EMBL" id="KIJ34745.1"/>
    </source>
</evidence>
<dbReference type="AlphaFoldDB" id="A0A0C9VB77"/>
<gene>
    <name evidence="1" type="ORF">M422DRAFT_51827</name>
</gene>
<keyword evidence="2" id="KW-1185">Reference proteome</keyword>
<proteinExistence type="predicted"/>
<dbReference type="HOGENOM" id="CLU_1230583_0_0_1"/>
<accession>A0A0C9VB77</accession>
<reference evidence="1 2" key="1">
    <citation type="submission" date="2014-06" db="EMBL/GenBank/DDBJ databases">
        <title>Evolutionary Origins and Diversification of the Mycorrhizal Mutualists.</title>
        <authorList>
            <consortium name="DOE Joint Genome Institute"/>
            <consortium name="Mycorrhizal Genomics Consortium"/>
            <person name="Kohler A."/>
            <person name="Kuo A."/>
            <person name="Nagy L.G."/>
            <person name="Floudas D."/>
            <person name="Copeland A."/>
            <person name="Barry K.W."/>
            <person name="Cichocki N."/>
            <person name="Veneault-Fourrey C."/>
            <person name="LaButti K."/>
            <person name="Lindquist E.A."/>
            <person name="Lipzen A."/>
            <person name="Lundell T."/>
            <person name="Morin E."/>
            <person name="Murat C."/>
            <person name="Riley R."/>
            <person name="Ohm R."/>
            <person name="Sun H."/>
            <person name="Tunlid A."/>
            <person name="Henrissat B."/>
            <person name="Grigoriev I.V."/>
            <person name="Hibbett D.S."/>
            <person name="Martin F."/>
        </authorList>
    </citation>
    <scope>NUCLEOTIDE SEQUENCE [LARGE SCALE GENOMIC DNA]</scope>
    <source>
        <strain evidence="1 2">SS14</strain>
    </source>
</reference>
<evidence type="ECO:0000313" key="2">
    <source>
        <dbReference type="Proteomes" id="UP000054279"/>
    </source>
</evidence>